<keyword evidence="1" id="KW-0812">Transmembrane</keyword>
<reference evidence="2" key="1">
    <citation type="submission" date="2003-11" db="EMBL/GenBank/DDBJ databases">
        <authorList>
            <person name="Heidelberg J.F."/>
            <person name="Eisen J.A."/>
            <person name="Nelson W.C."/>
            <person name="DeLong E.F."/>
        </authorList>
    </citation>
    <scope>NUCLEOTIDE SEQUENCE</scope>
</reference>
<protein>
    <submittedName>
        <fullName evidence="2">Uncharacterized protein</fullName>
    </submittedName>
</protein>
<reference evidence="2" key="2">
    <citation type="submission" date="2003-12" db="EMBL/GenBank/DDBJ databases">
        <title>Monterey Bay Coastal Ocean Microbial Observatory environmental clone sequencing.</title>
        <authorList>
            <person name="DeLong E.F."/>
        </authorList>
    </citation>
    <scope>NUCLEOTIDE SEQUENCE</scope>
</reference>
<sequence>MGFFEFLVFVGWILGLVITVVLIFFAIQNRLSQKDDFEDRDT</sequence>
<dbReference type="AlphaFoldDB" id="Q6SFM4"/>
<keyword evidence="1" id="KW-1133">Transmembrane helix</keyword>
<evidence type="ECO:0000313" key="2">
    <source>
        <dbReference type="EMBL" id="AAR38188.1"/>
    </source>
</evidence>
<accession>Q6SFM4</accession>
<dbReference type="EMBL" id="AY458647">
    <property type="protein sequence ID" value="AAR38188.1"/>
    <property type="molecule type" value="Genomic_DNA"/>
</dbReference>
<keyword evidence="1" id="KW-0472">Membrane</keyword>
<evidence type="ECO:0000256" key="1">
    <source>
        <dbReference type="SAM" id="Phobius"/>
    </source>
</evidence>
<name>Q6SFM4_9BACT</name>
<gene>
    <name evidence="2" type="ORF">MBMO_EBAC000-36A07.33</name>
</gene>
<organism evidence="2">
    <name type="scientific">uncultured marine bacterium 580</name>
    <dbReference type="NCBI Taxonomy" id="257400"/>
    <lineage>
        <taxon>Bacteria</taxon>
        <taxon>environmental samples</taxon>
    </lineage>
</organism>
<proteinExistence type="predicted"/>
<feature type="transmembrane region" description="Helical" evidence="1">
    <location>
        <begin position="6"/>
        <end position="27"/>
    </location>
</feature>